<comment type="caution">
    <text evidence="1">The sequence shown here is derived from an EMBL/GenBank/DDBJ whole genome shotgun (WGS) entry which is preliminary data.</text>
</comment>
<protein>
    <submittedName>
        <fullName evidence="1">Uncharacterized protein</fullName>
    </submittedName>
</protein>
<gene>
    <name evidence="1" type="ORF">DSO57_1016675</name>
</gene>
<dbReference type="EMBL" id="QTSX02000778">
    <property type="protein sequence ID" value="KAJ9085162.1"/>
    <property type="molecule type" value="Genomic_DNA"/>
</dbReference>
<organism evidence="1 2">
    <name type="scientific">Entomophthora muscae</name>
    <dbReference type="NCBI Taxonomy" id="34485"/>
    <lineage>
        <taxon>Eukaryota</taxon>
        <taxon>Fungi</taxon>
        <taxon>Fungi incertae sedis</taxon>
        <taxon>Zoopagomycota</taxon>
        <taxon>Entomophthoromycotina</taxon>
        <taxon>Entomophthoromycetes</taxon>
        <taxon>Entomophthorales</taxon>
        <taxon>Entomophthoraceae</taxon>
        <taxon>Entomophthora</taxon>
    </lineage>
</organism>
<reference evidence="1" key="1">
    <citation type="submission" date="2022-04" db="EMBL/GenBank/DDBJ databases">
        <title>Genome of the entomopathogenic fungus Entomophthora muscae.</title>
        <authorList>
            <person name="Elya C."/>
            <person name="Lovett B.R."/>
            <person name="Lee E."/>
            <person name="Macias A.M."/>
            <person name="Hajek A.E."/>
            <person name="De Bivort B.L."/>
            <person name="Kasson M.T."/>
            <person name="De Fine Licht H.H."/>
            <person name="Stajich J.E."/>
        </authorList>
    </citation>
    <scope>NUCLEOTIDE SEQUENCE</scope>
    <source>
        <strain evidence="1">Berkeley</strain>
    </source>
</reference>
<evidence type="ECO:0000313" key="1">
    <source>
        <dbReference type="EMBL" id="KAJ9085162.1"/>
    </source>
</evidence>
<evidence type="ECO:0000313" key="2">
    <source>
        <dbReference type="Proteomes" id="UP001165960"/>
    </source>
</evidence>
<dbReference type="Proteomes" id="UP001165960">
    <property type="component" value="Unassembled WGS sequence"/>
</dbReference>
<accession>A0ACC2UE40</accession>
<sequence>MANKFLGLKFGSTTSELSTLSDSANLLFATSQGTLVTLWQPTPKCFVPPAACSPSQFKNGVIPLMTFQVGFVVQTMSFAQNFDCLAILGTSDEVVLFSIDFTSTVQLTRFLKATSKYHHTQEKFNAHPNQTYLPHPFFVVSEICGIASEKVPFKVYSIRSLLKDQLPDENLSSNVSFTFSTFLSGGKEAALVFWGSENVLYQLNRVPKLQLVGLKLGDGRGIVSLDVSSDKSKCVAITADNNLIVYNFNDKSYSLLQLPQFKTQTPQSLTLSPIDPSKVAITFTSGEIAVVSFLRNKTMEVCNVLSNGDVACNVSKVSFSVHDRQLAWANSHGLLCFNDLQSNTVKTVDVSCPLSSTVFHNGCKTLISFTHQGGLVVHSLRNMNKPLWQLPVPTTSPLNPIIAAAFKVITLNCKKLIPQPLSSKPQPSSKSFLSQLFPSSAKIQAPLKEVLSKATPFIASAQSLSDVMDSDLSFRECFSPIRHSRTQEKDSGSSKVKTFNISEKQIINSPKRPLFPISMSPSKLPKSFPQKHLSILDPPSKRSSSVSRLNVSPLTPCYSEVQNVSSFKETSNAATSTTLDNGFKQPAPKGKNHPSLESSQLHFTNTGFTTNHENKLSSQRISNKILAINSGIYPNDVSSFKSPDHLSTCNSLAELRSSPLCRETTKADQIPSHPNQVNSQLPAARSFSTSASPVPQTPCTNQHKPHEVPAKVDMEYNLASIEATKEKISKQLLQGIFDDTLYDFKFKASSMIADIQANVVEQMIKTKRKYESLLSKARTVPILEKRIRTLEEQNKQLRSSMQP</sequence>
<keyword evidence="2" id="KW-1185">Reference proteome</keyword>
<name>A0ACC2UE40_9FUNG</name>
<proteinExistence type="predicted"/>